<comment type="caution">
    <text evidence="2">The sequence shown here is derived from an EMBL/GenBank/DDBJ whole genome shotgun (WGS) entry which is preliminary data.</text>
</comment>
<evidence type="ECO:0000256" key="1">
    <source>
        <dbReference type="SAM" id="MobiDB-lite"/>
    </source>
</evidence>
<protein>
    <recommendedName>
        <fullName evidence="4">Tetratricopeptide repeat protein</fullName>
    </recommendedName>
</protein>
<proteinExistence type="predicted"/>
<dbReference type="Gene3D" id="1.25.40.10">
    <property type="entry name" value="Tetratricopeptide repeat domain"/>
    <property type="match status" value="1"/>
</dbReference>
<keyword evidence="3" id="KW-1185">Reference proteome</keyword>
<reference evidence="2 3" key="1">
    <citation type="submission" date="2011-01" db="EMBL/GenBank/DDBJ databases">
        <authorList>
            <person name="Muzny D."/>
            <person name="Qin X."/>
            <person name="Deng J."/>
            <person name="Jiang H."/>
            <person name="Liu Y."/>
            <person name="Qu J."/>
            <person name="Song X.-Z."/>
            <person name="Zhang L."/>
            <person name="Thornton R."/>
            <person name="Coyle M."/>
            <person name="Francisco L."/>
            <person name="Jackson L."/>
            <person name="Javaid M."/>
            <person name="Korchina V."/>
            <person name="Kovar C."/>
            <person name="Mata R."/>
            <person name="Mathew T."/>
            <person name="Ngo R."/>
            <person name="Nguyen L."/>
            <person name="Nguyen N."/>
            <person name="Okwuonu G."/>
            <person name="Ongeri F."/>
            <person name="Pham C."/>
            <person name="Simmons D."/>
            <person name="Wilczek-Boney K."/>
            <person name="Hale W."/>
            <person name="Jakkamsetti A."/>
            <person name="Pham P."/>
            <person name="Ruth R."/>
            <person name="San Lucas F."/>
            <person name="Warren J."/>
            <person name="Zhang J."/>
            <person name="Zhao Z."/>
            <person name="Zhou C."/>
            <person name="Zhu D."/>
            <person name="Lee S."/>
            <person name="Bess C."/>
            <person name="Blankenburg K."/>
            <person name="Forbes L."/>
            <person name="Fu Q."/>
            <person name="Gubbala S."/>
            <person name="Hirani K."/>
            <person name="Jayaseelan J.C."/>
            <person name="Lara F."/>
            <person name="Munidasa M."/>
            <person name="Palculict T."/>
            <person name="Patil S."/>
            <person name="Pu L.-L."/>
            <person name="Saada N."/>
            <person name="Tang L."/>
            <person name="Weissenberger G."/>
            <person name="Zhu Y."/>
            <person name="Hemphill L."/>
            <person name="Shang Y."/>
            <person name="Youmans B."/>
            <person name="Ayvaz T."/>
            <person name="Ross M."/>
            <person name="Santibanez J."/>
            <person name="Aqrawi P."/>
            <person name="Gross S."/>
            <person name="Joshi V."/>
            <person name="Fowler G."/>
            <person name="Nazareth L."/>
            <person name="Reid J."/>
            <person name="Worley K."/>
            <person name="Petrosino J."/>
            <person name="Highlander S."/>
            <person name="Gibbs R."/>
        </authorList>
    </citation>
    <scope>NUCLEOTIDE SEQUENCE [LARGE SCALE GENOMIC DNA]</scope>
    <source>
        <strain evidence="2 3">ATCC 33394</strain>
    </source>
</reference>
<sequence length="149" mass="16708">MQPAPTADKPPARIAPKPASRNSSAAYQEATRLYQAGKYAEAAKLLRDDGGGDGSELAQSSLHLLLLTQQKLNHCQSIIQIGQRFSRRFPQHPSAADALYAVGECQWKMQQQDIARDTWRQLRLRYPKTDAAARAQIRLQSQRSNLRQP</sequence>
<dbReference type="Pfam" id="PF13174">
    <property type="entry name" value="TPR_6"/>
    <property type="match status" value="1"/>
</dbReference>
<dbReference type="InterPro" id="IPR019734">
    <property type="entry name" value="TPR_rpt"/>
</dbReference>
<accession>F0F254</accession>
<dbReference type="STRING" id="888741.HMPREF9098_2189"/>
<dbReference type="HOGENOM" id="CLU_1747190_0_0_4"/>
<dbReference type="SUPFAM" id="SSF48452">
    <property type="entry name" value="TPR-like"/>
    <property type="match status" value="1"/>
</dbReference>
<dbReference type="AlphaFoldDB" id="F0F254"/>
<dbReference type="Proteomes" id="UP000004088">
    <property type="component" value="Unassembled WGS sequence"/>
</dbReference>
<evidence type="ECO:0000313" key="2">
    <source>
        <dbReference type="EMBL" id="EGC16354.1"/>
    </source>
</evidence>
<organism evidence="2 3">
    <name type="scientific">Kingella denitrificans ATCC 33394</name>
    <dbReference type="NCBI Taxonomy" id="888741"/>
    <lineage>
        <taxon>Bacteria</taxon>
        <taxon>Pseudomonadati</taxon>
        <taxon>Pseudomonadota</taxon>
        <taxon>Betaproteobacteria</taxon>
        <taxon>Neisseriales</taxon>
        <taxon>Neisseriaceae</taxon>
        <taxon>Kingella</taxon>
    </lineage>
</organism>
<dbReference type="EMBL" id="AEWV01000042">
    <property type="protein sequence ID" value="EGC16354.1"/>
    <property type="molecule type" value="Genomic_DNA"/>
</dbReference>
<evidence type="ECO:0000313" key="3">
    <source>
        <dbReference type="Proteomes" id="UP000004088"/>
    </source>
</evidence>
<gene>
    <name evidence="2" type="ORF">HMPREF9098_2189</name>
</gene>
<feature type="region of interest" description="Disordered" evidence="1">
    <location>
        <begin position="1"/>
        <end position="26"/>
    </location>
</feature>
<dbReference type="InterPro" id="IPR011990">
    <property type="entry name" value="TPR-like_helical_dom_sf"/>
</dbReference>
<name>F0F254_9NEIS</name>
<evidence type="ECO:0008006" key="4">
    <source>
        <dbReference type="Google" id="ProtNLM"/>
    </source>
</evidence>